<dbReference type="SUPFAM" id="SSF56935">
    <property type="entry name" value="Porins"/>
    <property type="match status" value="1"/>
</dbReference>
<dbReference type="Gene3D" id="2.40.170.20">
    <property type="entry name" value="TonB-dependent receptor, beta-barrel domain"/>
    <property type="match status" value="1"/>
</dbReference>
<dbReference type="Pfam" id="PF07715">
    <property type="entry name" value="Plug"/>
    <property type="match status" value="1"/>
</dbReference>
<evidence type="ECO:0000259" key="13">
    <source>
        <dbReference type="Pfam" id="PF00593"/>
    </source>
</evidence>
<dbReference type="Gene3D" id="2.170.130.10">
    <property type="entry name" value="TonB-dependent receptor, plug domain"/>
    <property type="match status" value="1"/>
</dbReference>
<dbReference type="HOGENOM" id="CLU_012070_0_0_6"/>
<keyword evidence="15" id="KW-0675">Receptor</keyword>
<proteinExistence type="inferred from homology"/>
<dbReference type="Proteomes" id="UP000000547">
    <property type="component" value="Chromosome"/>
</dbReference>
<evidence type="ECO:0000256" key="10">
    <source>
        <dbReference type="ARBA" id="ARBA00023136"/>
    </source>
</evidence>
<dbReference type="GO" id="GO:0015344">
    <property type="term" value="F:siderophore uptake transmembrane transporter activity"/>
    <property type="evidence" value="ECO:0007669"/>
    <property type="project" value="TreeGrafter"/>
</dbReference>
<dbReference type="InterPro" id="IPR037066">
    <property type="entry name" value="Plug_dom_sf"/>
</dbReference>
<feature type="domain" description="TonB-dependent receptor plug" evidence="14">
    <location>
        <begin position="100"/>
        <end position="203"/>
    </location>
</feature>
<keyword evidence="3" id="KW-1134">Transmembrane beta strand</keyword>
<keyword evidence="4" id="KW-0410">Iron transport</keyword>
<evidence type="ECO:0000256" key="5">
    <source>
        <dbReference type="ARBA" id="ARBA00022692"/>
    </source>
</evidence>
<evidence type="ECO:0000256" key="6">
    <source>
        <dbReference type="ARBA" id="ARBA00022729"/>
    </source>
</evidence>
<dbReference type="Pfam" id="PF00593">
    <property type="entry name" value="TonB_dep_Rec_b-barrel"/>
    <property type="match status" value="1"/>
</dbReference>
<keyword evidence="9 12" id="KW-0798">TonB box</keyword>
<feature type="domain" description="TonB-dependent receptor-like beta-barrel" evidence="13">
    <location>
        <begin position="424"/>
        <end position="829"/>
    </location>
</feature>
<dbReference type="GO" id="GO:0009279">
    <property type="term" value="C:cell outer membrane"/>
    <property type="evidence" value="ECO:0007669"/>
    <property type="project" value="UniProtKB-SubCell"/>
</dbReference>
<dbReference type="InterPro" id="IPR039426">
    <property type="entry name" value="TonB-dep_rcpt-like"/>
</dbReference>
<evidence type="ECO:0000313" key="16">
    <source>
        <dbReference type="Proteomes" id="UP000000547"/>
    </source>
</evidence>
<dbReference type="STRING" id="167879.CPS_3957"/>
<dbReference type="InterPro" id="IPR012910">
    <property type="entry name" value="Plug_dom"/>
</dbReference>
<dbReference type="KEGG" id="cps:CPS_3957"/>
<evidence type="ECO:0000259" key="14">
    <source>
        <dbReference type="Pfam" id="PF07715"/>
    </source>
</evidence>
<keyword evidence="6" id="KW-0732">Signal</keyword>
<evidence type="ECO:0000256" key="11">
    <source>
        <dbReference type="ARBA" id="ARBA00023237"/>
    </source>
</evidence>
<comment type="similarity">
    <text evidence="12">Belongs to the TonB-dependent receptor family.</text>
</comment>
<keyword evidence="2" id="KW-0813">Transport</keyword>
<keyword evidence="5" id="KW-0812">Transmembrane</keyword>
<evidence type="ECO:0000256" key="7">
    <source>
        <dbReference type="ARBA" id="ARBA00023004"/>
    </source>
</evidence>
<dbReference type="PANTHER" id="PTHR32552">
    <property type="entry name" value="FERRICHROME IRON RECEPTOR-RELATED"/>
    <property type="match status" value="1"/>
</dbReference>
<reference evidence="15" key="1">
    <citation type="journal article" date="2005" name="Proc. Natl. Acad. Sci. U.S.A.">
        <title>The psychrophilic lifestyle as revealed by the genome sequence of Colwellia psychrerythraea 34H through genomic and proteomic analyses.</title>
        <authorList>
            <person name="Methe B.A."/>
            <person name="Nelson K.E."/>
            <person name="Deming J.W."/>
            <person name="Momen B."/>
            <person name="Melamud E."/>
            <person name="Zhang X."/>
            <person name="Moult J."/>
            <person name="Madupu R."/>
            <person name="Nelson W.C."/>
            <person name="Dodson R.J."/>
            <person name="Brinkac L.M."/>
            <person name="Daugherty S.C."/>
            <person name="Durkin A.S."/>
            <person name="DeBoy R.T."/>
            <person name="Kolonay J.F."/>
            <person name="Sullivan S.A."/>
            <person name="Zhou L."/>
            <person name="Davidsen T.M."/>
            <person name="Wu M."/>
            <person name="Huston A.L."/>
            <person name="Lewis M."/>
            <person name="Weaver B."/>
            <person name="Weidman J.F."/>
            <person name="Khouri H."/>
            <person name="Utterback T.R."/>
            <person name="Feldblyum T.V."/>
            <person name="Fraser C.M."/>
        </authorList>
    </citation>
    <scope>NUCLEOTIDE SEQUENCE [LARGE SCALE GENOMIC DNA]</scope>
    <source>
        <strain evidence="15">34H</strain>
    </source>
</reference>
<evidence type="ECO:0000256" key="8">
    <source>
        <dbReference type="ARBA" id="ARBA00023065"/>
    </source>
</evidence>
<sequence length="870" mass="97065">MLLSIAKQANMQLVMRANVEYGEDNKRYKALKQQSSLDDLLSQVLRDSPFNYQILVDTHVILILPKTVVAPENSDALEVNRVWEHILVTGHGSENRNLLSSSTSVSYISSGTLQQLSNENTAELLQNVPGFWVEGSGGETNNNVAPRGLRGGEGFRFISLMEDGIPIVYDGVWPDFFLRQDLMTQGIETIRGGSSGIFTFNGPAAIVNFITAKGTEKQVNRLKLSQGLDHHFTRLDGLTSGAINEQWFYAFGGFYRQSDGVREPGYTADQGGQFKVNLTRKTKAAEMNFSYRFLDDKTSFFSPTPMTNANSPQGVTGIDASYGTLLSADFNNLTFKSPEGSFQRDIEDGQQSKLHRFNASIDWDVAEKILLKNKFSVADMENTMYALINLGNDTLLDAAERLKQKDITDFINQQQSQGATQPAYVYSHSQQIISNPADLNSNGLITTAYPLYSHYQQKQWLNHFSVNVDLDEVQVSLGHMFAYNDFGSLPLDKWQGEILTEVKDQPRRLDIVALDDRDNVVASFSEQGFTSYAGPGYLDGEGEAISNSIYGYLEWQPITPLLLDFGLRWEHLSLTSTAGTDSVYALADSNFDAVYKSGYTFTKNDDFNKLAWNLGGNYQLSPLSAIFFHLSSGFEMPKLINFGNEIGWGDYQDTIPEEAGFGDPVELTFAEGGVRLADNNWRITAALFETRFNPLPFTVFRGIYDRQQSIFIDTKTRGIEFDFTVNLTKQLTVAGLGVWQKAVLSGIPSDAIESAYNGNQITRTPEFQLRISPSYTIDKARFFLTYAYIGKRYSDIANNFSLAAYSVIDLGFTYQLTKQFSFALHGKNITNSVGLTEGNPRNALAHRNSTNFYARAIFGRSVIASVEVTF</sequence>
<dbReference type="AlphaFoldDB" id="Q47X55"/>
<gene>
    <name evidence="15" type="ordered locus">CPS_3957</name>
</gene>
<evidence type="ECO:0000313" key="15">
    <source>
        <dbReference type="EMBL" id="AAZ25729.1"/>
    </source>
</evidence>
<dbReference type="EMBL" id="CP000083">
    <property type="protein sequence ID" value="AAZ25729.1"/>
    <property type="molecule type" value="Genomic_DNA"/>
</dbReference>
<comment type="subcellular location">
    <subcellularLocation>
        <location evidence="1">Cell outer membrane</location>
        <topology evidence="1">Multi-pass membrane protein</topology>
    </subcellularLocation>
</comment>
<keyword evidence="11" id="KW-0998">Cell outer membrane</keyword>
<name>Q47X55_COLP3</name>
<keyword evidence="10 12" id="KW-0472">Membrane</keyword>
<evidence type="ECO:0000256" key="1">
    <source>
        <dbReference type="ARBA" id="ARBA00004571"/>
    </source>
</evidence>
<dbReference type="InterPro" id="IPR036942">
    <property type="entry name" value="Beta-barrel_TonB_sf"/>
</dbReference>
<accession>Q47X55</accession>
<evidence type="ECO:0000256" key="12">
    <source>
        <dbReference type="RuleBase" id="RU003357"/>
    </source>
</evidence>
<keyword evidence="8" id="KW-0406">Ion transport</keyword>
<evidence type="ECO:0000256" key="4">
    <source>
        <dbReference type="ARBA" id="ARBA00022496"/>
    </source>
</evidence>
<evidence type="ECO:0000256" key="9">
    <source>
        <dbReference type="ARBA" id="ARBA00023077"/>
    </source>
</evidence>
<dbReference type="InterPro" id="IPR000531">
    <property type="entry name" value="Beta-barrel_TonB"/>
</dbReference>
<organism evidence="15 16">
    <name type="scientific">Colwellia psychrerythraea (strain 34H / ATCC BAA-681)</name>
    <name type="common">Vibrio psychroerythus</name>
    <dbReference type="NCBI Taxonomy" id="167879"/>
    <lineage>
        <taxon>Bacteria</taxon>
        <taxon>Pseudomonadati</taxon>
        <taxon>Pseudomonadota</taxon>
        <taxon>Gammaproteobacteria</taxon>
        <taxon>Alteromonadales</taxon>
        <taxon>Colwelliaceae</taxon>
        <taxon>Colwellia</taxon>
    </lineage>
</organism>
<protein>
    <submittedName>
        <fullName evidence="15">TonB-dependent receptor</fullName>
    </submittedName>
</protein>
<dbReference type="PANTHER" id="PTHR32552:SF89">
    <property type="entry name" value="CATECHOLATE SIDEROPHORE RECEPTOR FIU"/>
    <property type="match status" value="1"/>
</dbReference>
<keyword evidence="7" id="KW-0408">Iron</keyword>
<evidence type="ECO:0000256" key="3">
    <source>
        <dbReference type="ARBA" id="ARBA00022452"/>
    </source>
</evidence>
<evidence type="ECO:0000256" key="2">
    <source>
        <dbReference type="ARBA" id="ARBA00022448"/>
    </source>
</evidence>